<gene>
    <name evidence="7" type="ORF">CHRIB12_LOCUS4071</name>
</gene>
<dbReference type="PROSITE" id="PS50011">
    <property type="entry name" value="PROTEIN_KINASE_DOM"/>
    <property type="match status" value="2"/>
</dbReference>
<evidence type="ECO:0000313" key="7">
    <source>
        <dbReference type="EMBL" id="CAB5345654.1"/>
    </source>
</evidence>
<dbReference type="InterPro" id="IPR051681">
    <property type="entry name" value="Ser/Thr_Kinases-Pseudokinases"/>
</dbReference>
<keyword evidence="1" id="KW-0808">Transferase</keyword>
<dbReference type="EMBL" id="CAGKOT010000006">
    <property type="protein sequence ID" value="CAB5345654.1"/>
    <property type="molecule type" value="Genomic_DNA"/>
</dbReference>
<evidence type="ECO:0000256" key="3">
    <source>
        <dbReference type="ARBA" id="ARBA00022777"/>
    </source>
</evidence>
<comment type="caution">
    <text evidence="7">The sequence shown here is derived from an EMBL/GenBank/DDBJ whole genome shotgun (WGS) entry which is preliminary data.</text>
</comment>
<feature type="domain" description="Protein kinase" evidence="6">
    <location>
        <begin position="955"/>
        <end position="1234"/>
    </location>
</feature>
<sequence>MQDSNECINRIEEAIDNEYFKHYEYKHFSNIQEIGSRSSGKVFRAEWKNFHSYLALRSFYKFDNVTVKEIVHEFKLKRDIGSHDNIIQFYGITSLESNQLKNYLLVMEYADGGSLREYLKQNFDNLTWNNKYNLAYQLACAVSRLHDEEIVHGDLNSRNILVHQNTIKETIVPDTPENYIKIYTECWDNEPENRPTINQVVTRLKGELSQNNKSNLDEQVDNEKINFGEETFNQPPSVNNSSSTSGQVSSKQEVIKHFKLNYGLFLNGYSIESSKHAIYSEDGEVNISLYEGQPTIYTIINDHSSRTNLLTFPENNNIDFRKALRQSDICINFPIAEVTYKCDLLESFSKFMDNDETLHEMYGHLFPRKILVGGKLFIDNFKGAHVDLYKAHLTWAYNSAKYDKVYQFNDSTTLSLDSFLDIRTSDDKRLNTPENLRDWMNNLYQKNMVDVISYSDLIPISQLKVNKLLVNAFQIVDERQPGVANFKEKLSLEDWVKDSVYVNLIRWVKDFHLLYGLVINKHFELEISKKIPIKFIDIPCVNRVDSIDKSFLTIIKPATKLESFLVSNNIFSIKDISSFPFTKRVIKPDDLNYGCYIHFLVKCEKYEIILTSIEPSEEFERAIEKALISMNPFMSLQGVFNEYGNLFPRKIILGKSLKVCLPISNSCNKFELGPSIVKSLKSHLNISYLLTQKGDIIEETELSNWVQEIENNLEIIEYDEITSLYDILEEEQKRKIDIVLNKKDNYKIIMTGITDLKDLNNNNTEHYKRINIQTSLEDENYEVFGSIISKNNSKLEEFLVNFNLYDFNGFTAMIKTLKTPVINVSECYILWMIIGNPSKLLVFSPLNREAEVVYTKKEMSIQPDKSYYQIEINDFPLCQGYTILINAYPINMKLTKWSKNWISFQIIESTYNNLNLNNSKLSIIDESDSEEENTANDDINIHIFILFSNHINLKINNGEEYHVGLIGHMLTEENYSTDFRITEWTNWIEEAISKRRVKYFECKYFNNIEKIGIGSHGEEFSHELALHREIQFHDNVIKLFGVTILTSDNKIGRSKNYLLVMEYADGGSLRNYLKENFSNLTWENKFNLAYQLACAALCLHDEGIVHHVLHSDKYDTNLAMKLRNGSRESIIDGTPVEYSNLYTECWDGEPDNRPSIIDVVKILKKFSDPLSSSIDEITRLEDRDIKNSSSHDKPPLSPYLSRIDEIKKLKEYLSSSHEKSPIKPFTLLEGEKKE</sequence>
<reference evidence="7" key="1">
    <citation type="submission" date="2020-05" db="EMBL/GenBank/DDBJ databases">
        <authorList>
            <person name="Rincon C."/>
            <person name="Sanders R I."/>
            <person name="Robbins C."/>
            <person name="Chaturvedi A."/>
        </authorList>
    </citation>
    <scope>NUCLEOTIDE SEQUENCE</scope>
    <source>
        <strain evidence="7">CHB12</strain>
    </source>
</reference>
<dbReference type="AlphaFoldDB" id="A0A915YW21"/>
<dbReference type="GO" id="GO:0005524">
    <property type="term" value="F:ATP binding"/>
    <property type="evidence" value="ECO:0007669"/>
    <property type="project" value="UniProtKB-KW"/>
</dbReference>
<dbReference type="GO" id="GO:0004674">
    <property type="term" value="F:protein serine/threonine kinase activity"/>
    <property type="evidence" value="ECO:0007669"/>
    <property type="project" value="TreeGrafter"/>
</dbReference>
<dbReference type="VEuPathDB" id="FungiDB:RhiirFUN_021728"/>
<proteinExistence type="predicted"/>
<dbReference type="OrthoDB" id="2342124at2759"/>
<organism evidence="7 8">
    <name type="scientific">Rhizophagus irregularis</name>
    <dbReference type="NCBI Taxonomy" id="588596"/>
    <lineage>
        <taxon>Eukaryota</taxon>
        <taxon>Fungi</taxon>
        <taxon>Fungi incertae sedis</taxon>
        <taxon>Mucoromycota</taxon>
        <taxon>Glomeromycotina</taxon>
        <taxon>Glomeromycetes</taxon>
        <taxon>Glomerales</taxon>
        <taxon>Glomeraceae</taxon>
        <taxon>Rhizophagus</taxon>
    </lineage>
</organism>
<evidence type="ECO:0000313" key="8">
    <source>
        <dbReference type="Proteomes" id="UP000684084"/>
    </source>
</evidence>
<keyword evidence="3" id="KW-0418">Kinase</keyword>
<evidence type="ECO:0000256" key="1">
    <source>
        <dbReference type="ARBA" id="ARBA00022679"/>
    </source>
</evidence>
<protein>
    <recommendedName>
        <fullName evidence="6">Protein kinase domain-containing protein</fullName>
    </recommendedName>
</protein>
<keyword evidence="2" id="KW-0547">Nucleotide-binding</keyword>
<evidence type="ECO:0000259" key="6">
    <source>
        <dbReference type="PROSITE" id="PS50011"/>
    </source>
</evidence>
<dbReference type="PANTHER" id="PTHR44329:SF288">
    <property type="entry name" value="MITOGEN-ACTIVATED PROTEIN KINASE KINASE KINASE 20"/>
    <property type="match status" value="1"/>
</dbReference>
<evidence type="ECO:0000256" key="5">
    <source>
        <dbReference type="SAM" id="MobiDB-lite"/>
    </source>
</evidence>
<accession>A0A915YW21</accession>
<feature type="region of interest" description="Disordered" evidence="5">
    <location>
        <begin position="1213"/>
        <end position="1234"/>
    </location>
</feature>
<keyword evidence="4" id="KW-0067">ATP-binding</keyword>
<dbReference type="InterPro" id="IPR001245">
    <property type="entry name" value="Ser-Thr/Tyr_kinase_cat_dom"/>
</dbReference>
<dbReference type="Pfam" id="PF07714">
    <property type="entry name" value="PK_Tyr_Ser-Thr"/>
    <property type="match status" value="2"/>
</dbReference>
<dbReference type="VEuPathDB" id="FungiDB:RhiirFUN_016904"/>
<dbReference type="Proteomes" id="UP000684084">
    <property type="component" value="Unassembled WGS sequence"/>
</dbReference>
<dbReference type="InterPro" id="IPR000719">
    <property type="entry name" value="Prot_kinase_dom"/>
</dbReference>
<name>A0A915YW21_9GLOM</name>
<dbReference type="PANTHER" id="PTHR44329">
    <property type="entry name" value="SERINE/THREONINE-PROTEIN KINASE TNNI3K-RELATED"/>
    <property type="match status" value="1"/>
</dbReference>
<feature type="domain" description="Protein kinase" evidence="6">
    <location>
        <begin position="28"/>
        <end position="469"/>
    </location>
</feature>
<evidence type="ECO:0000256" key="2">
    <source>
        <dbReference type="ARBA" id="ARBA00022741"/>
    </source>
</evidence>
<dbReference type="SMART" id="SM00220">
    <property type="entry name" value="S_TKc"/>
    <property type="match status" value="1"/>
</dbReference>
<evidence type="ECO:0000256" key="4">
    <source>
        <dbReference type="ARBA" id="ARBA00022840"/>
    </source>
</evidence>